<dbReference type="GO" id="GO:0098797">
    <property type="term" value="C:plasma membrane protein complex"/>
    <property type="evidence" value="ECO:0007669"/>
    <property type="project" value="TreeGrafter"/>
</dbReference>
<keyword evidence="12" id="KW-1185">Reference proteome</keyword>
<dbReference type="NCBIfam" id="TIGR02213">
    <property type="entry name" value="lolE_release"/>
    <property type="match status" value="1"/>
</dbReference>
<proteinExistence type="inferred from homology"/>
<protein>
    <submittedName>
        <fullName evidence="11">Lipoprotein transporter subunit LolE</fullName>
    </submittedName>
</protein>
<keyword evidence="6 8" id="KW-1133">Transmembrane helix</keyword>
<dbReference type="InterPro" id="IPR003838">
    <property type="entry name" value="ABC3_permease_C"/>
</dbReference>
<dbReference type="EMBL" id="BSNX01000073">
    <property type="protein sequence ID" value="GLQ75460.1"/>
    <property type="molecule type" value="Genomic_DNA"/>
</dbReference>
<feature type="domain" description="MacB-like periplasmic core" evidence="10">
    <location>
        <begin position="30"/>
        <end position="238"/>
    </location>
</feature>
<keyword evidence="4" id="KW-1003">Cell membrane</keyword>
<dbReference type="RefSeq" id="WP_126608150.1">
    <property type="nucleotide sequence ID" value="NZ_AP025144.1"/>
</dbReference>
<evidence type="ECO:0000256" key="3">
    <source>
        <dbReference type="ARBA" id="ARBA00022448"/>
    </source>
</evidence>
<evidence type="ECO:0000313" key="11">
    <source>
        <dbReference type="EMBL" id="GLQ75460.1"/>
    </source>
</evidence>
<evidence type="ECO:0000313" key="12">
    <source>
        <dbReference type="Proteomes" id="UP001156690"/>
    </source>
</evidence>
<keyword evidence="3" id="KW-0813">Transport</keyword>
<comment type="caution">
    <text evidence="11">The sequence shown here is derived from an EMBL/GenBank/DDBJ whole genome shotgun (WGS) entry which is preliminary data.</text>
</comment>
<feature type="transmembrane region" description="Helical" evidence="8">
    <location>
        <begin position="270"/>
        <end position="294"/>
    </location>
</feature>
<dbReference type="Pfam" id="PF12704">
    <property type="entry name" value="MacB_PCD"/>
    <property type="match status" value="1"/>
</dbReference>
<evidence type="ECO:0000256" key="2">
    <source>
        <dbReference type="ARBA" id="ARBA00005236"/>
    </source>
</evidence>
<evidence type="ECO:0000256" key="6">
    <source>
        <dbReference type="ARBA" id="ARBA00022989"/>
    </source>
</evidence>
<dbReference type="Proteomes" id="UP001156690">
    <property type="component" value="Unassembled WGS sequence"/>
</dbReference>
<comment type="similarity">
    <text evidence="2">Belongs to the ABC-4 integral membrane protein family. LolC/E subfamily.</text>
</comment>
<keyword evidence="7 8" id="KW-0472">Membrane</keyword>
<reference evidence="12" key="1">
    <citation type="journal article" date="2019" name="Int. J. Syst. Evol. Microbiol.">
        <title>The Global Catalogue of Microorganisms (GCM) 10K type strain sequencing project: providing services to taxonomists for standard genome sequencing and annotation.</title>
        <authorList>
            <consortium name="The Broad Institute Genomics Platform"/>
            <consortium name="The Broad Institute Genome Sequencing Center for Infectious Disease"/>
            <person name="Wu L."/>
            <person name="Ma J."/>
        </authorList>
    </citation>
    <scope>NUCLEOTIDE SEQUENCE [LARGE SCALE GENOMIC DNA]</scope>
    <source>
        <strain evidence="12">NBRC 15640</strain>
    </source>
</reference>
<dbReference type="InterPro" id="IPR011925">
    <property type="entry name" value="LolCE_TM"/>
</dbReference>
<dbReference type="InterPro" id="IPR011926">
    <property type="entry name" value="LolE_gammaproteobact"/>
</dbReference>
<dbReference type="AlphaFoldDB" id="A0AAV5NY03"/>
<dbReference type="NCBIfam" id="TIGR02212">
    <property type="entry name" value="lolCE"/>
    <property type="match status" value="1"/>
</dbReference>
<evidence type="ECO:0000256" key="7">
    <source>
        <dbReference type="ARBA" id="ARBA00023136"/>
    </source>
</evidence>
<feature type="transmembrane region" description="Helical" evidence="8">
    <location>
        <begin position="318"/>
        <end position="340"/>
    </location>
</feature>
<dbReference type="InterPro" id="IPR025857">
    <property type="entry name" value="MacB_PCD"/>
</dbReference>
<sequence length="413" mass="44778">MFSLSLLIGSRFSRAKQRNKLVSFISLSSTIGIAVGVAVVLIGLSAMNGFERELENRVLAVIPHGEFEGFNAPISDWQTVARTAEEHEKVIAAAPYIRLTGLAEKGQTLKAVEIRGVDPQLESRVSNLSDYIGEEAWQNFRSGSNQVILGKGIADHLGVTLGESITLLIPQTSNSLKVRSPKRVRLKIVGLLSLGGQIDHGLVLLPLEDAQKYSDITEGVTGVSIKTTDVLNAQMIVREAGNTLQVKVYLKSWQQKFGFLYRDIQLVRTIMYLVMVLVISVACFNIVSTLMMAVKDRLSEIAILKTMGATDGLIRRTFVWQGVFSGITGSLAGSALGVLVSSNLTVLIKGLESLVGHQFLSGDIYFIDFLPSEIIWQDVALVSGTAVILSLFATLYPASRASQTNPAKVLSGK</sequence>
<evidence type="ECO:0000256" key="1">
    <source>
        <dbReference type="ARBA" id="ARBA00004651"/>
    </source>
</evidence>
<gene>
    <name evidence="11" type="ORF">GCM10007932_48220</name>
</gene>
<dbReference type="PANTHER" id="PTHR30489:SF0">
    <property type="entry name" value="LIPOPROTEIN-RELEASING SYSTEM TRANSMEMBRANE PROTEIN LOLE"/>
    <property type="match status" value="1"/>
</dbReference>
<evidence type="ECO:0000256" key="5">
    <source>
        <dbReference type="ARBA" id="ARBA00022692"/>
    </source>
</evidence>
<evidence type="ECO:0000259" key="9">
    <source>
        <dbReference type="Pfam" id="PF02687"/>
    </source>
</evidence>
<dbReference type="Pfam" id="PF02687">
    <property type="entry name" value="FtsX"/>
    <property type="match status" value="1"/>
</dbReference>
<evidence type="ECO:0000256" key="8">
    <source>
        <dbReference type="SAM" id="Phobius"/>
    </source>
</evidence>
<evidence type="ECO:0000259" key="10">
    <source>
        <dbReference type="Pfam" id="PF12704"/>
    </source>
</evidence>
<evidence type="ECO:0000256" key="4">
    <source>
        <dbReference type="ARBA" id="ARBA00022475"/>
    </source>
</evidence>
<name>A0AAV5NY03_9VIBR</name>
<dbReference type="PANTHER" id="PTHR30489">
    <property type="entry name" value="LIPOPROTEIN-RELEASING SYSTEM TRANSMEMBRANE PROTEIN LOLE"/>
    <property type="match status" value="1"/>
</dbReference>
<keyword evidence="11" id="KW-0449">Lipoprotein</keyword>
<dbReference type="GO" id="GO:0042953">
    <property type="term" value="P:lipoprotein transport"/>
    <property type="evidence" value="ECO:0007669"/>
    <property type="project" value="InterPro"/>
</dbReference>
<comment type="subcellular location">
    <subcellularLocation>
        <location evidence="1">Cell membrane</location>
        <topology evidence="1">Multi-pass membrane protein</topology>
    </subcellularLocation>
</comment>
<feature type="transmembrane region" description="Helical" evidence="8">
    <location>
        <begin position="21"/>
        <end position="47"/>
    </location>
</feature>
<feature type="domain" description="ABC3 transporter permease C-terminal" evidence="9">
    <location>
        <begin position="273"/>
        <end position="406"/>
    </location>
</feature>
<dbReference type="GO" id="GO:0044874">
    <property type="term" value="P:lipoprotein localization to outer membrane"/>
    <property type="evidence" value="ECO:0007669"/>
    <property type="project" value="InterPro"/>
</dbReference>
<keyword evidence="5 8" id="KW-0812">Transmembrane</keyword>
<feature type="transmembrane region" description="Helical" evidence="8">
    <location>
        <begin position="374"/>
        <end position="396"/>
    </location>
</feature>
<accession>A0AAV5NY03</accession>
<organism evidence="11 12">
    <name type="scientific">Vibrio penaeicida</name>
    <dbReference type="NCBI Taxonomy" id="104609"/>
    <lineage>
        <taxon>Bacteria</taxon>
        <taxon>Pseudomonadati</taxon>
        <taxon>Pseudomonadota</taxon>
        <taxon>Gammaproteobacteria</taxon>
        <taxon>Vibrionales</taxon>
        <taxon>Vibrionaceae</taxon>
        <taxon>Vibrio</taxon>
    </lineage>
</organism>
<dbReference type="NCBIfam" id="NF008357">
    <property type="entry name" value="PRK11146.1"/>
    <property type="match status" value="1"/>
</dbReference>
<dbReference type="InterPro" id="IPR051447">
    <property type="entry name" value="Lipoprotein-release_system"/>
</dbReference>